<comment type="caution">
    <text evidence="3">The sequence shown here is derived from an EMBL/GenBank/DDBJ whole genome shotgun (WGS) entry which is preliminary data.</text>
</comment>
<dbReference type="AlphaFoldDB" id="A0A1F6X991"/>
<dbReference type="EMBL" id="MFUW01000006">
    <property type="protein sequence ID" value="OGI90794.1"/>
    <property type="molecule type" value="Genomic_DNA"/>
</dbReference>
<protein>
    <submittedName>
        <fullName evidence="3">Uncharacterized protein</fullName>
    </submittedName>
</protein>
<gene>
    <name evidence="3" type="ORF">A2911_01850</name>
</gene>
<sequence>MEQPTQNMGMEPEKKSNGALMGSVIIVIILIIGGIYLWKNSTREVAPEATPGDSATTPDTASIEADLDGLNLESLDAEI</sequence>
<dbReference type="Proteomes" id="UP000176814">
    <property type="component" value="Unassembled WGS sequence"/>
</dbReference>
<organism evidence="3 4">
    <name type="scientific">Candidatus Nomurabacteria bacterium RIFCSPLOWO2_01_FULL_40_15</name>
    <dbReference type="NCBI Taxonomy" id="1801772"/>
    <lineage>
        <taxon>Bacteria</taxon>
        <taxon>Candidatus Nomuraibacteriota</taxon>
    </lineage>
</organism>
<keyword evidence="2" id="KW-0472">Membrane</keyword>
<evidence type="ECO:0000256" key="2">
    <source>
        <dbReference type="SAM" id="Phobius"/>
    </source>
</evidence>
<accession>A0A1F6X991</accession>
<feature type="region of interest" description="Disordered" evidence="1">
    <location>
        <begin position="45"/>
        <end position="67"/>
    </location>
</feature>
<evidence type="ECO:0000256" key="1">
    <source>
        <dbReference type="SAM" id="MobiDB-lite"/>
    </source>
</evidence>
<evidence type="ECO:0000313" key="4">
    <source>
        <dbReference type="Proteomes" id="UP000176814"/>
    </source>
</evidence>
<keyword evidence="2" id="KW-1133">Transmembrane helix</keyword>
<keyword evidence="2" id="KW-0812">Transmembrane</keyword>
<evidence type="ECO:0000313" key="3">
    <source>
        <dbReference type="EMBL" id="OGI90794.1"/>
    </source>
</evidence>
<feature type="transmembrane region" description="Helical" evidence="2">
    <location>
        <begin position="20"/>
        <end position="38"/>
    </location>
</feature>
<name>A0A1F6X991_9BACT</name>
<proteinExistence type="predicted"/>
<reference evidence="3 4" key="1">
    <citation type="journal article" date="2016" name="Nat. Commun.">
        <title>Thousands of microbial genomes shed light on interconnected biogeochemical processes in an aquifer system.</title>
        <authorList>
            <person name="Anantharaman K."/>
            <person name="Brown C.T."/>
            <person name="Hug L.A."/>
            <person name="Sharon I."/>
            <person name="Castelle C.J."/>
            <person name="Probst A.J."/>
            <person name="Thomas B.C."/>
            <person name="Singh A."/>
            <person name="Wilkins M.J."/>
            <person name="Karaoz U."/>
            <person name="Brodie E.L."/>
            <person name="Williams K.H."/>
            <person name="Hubbard S.S."/>
            <person name="Banfield J.F."/>
        </authorList>
    </citation>
    <scope>NUCLEOTIDE SEQUENCE [LARGE SCALE GENOMIC DNA]</scope>
</reference>